<dbReference type="EMBL" id="JBHRZG010000024">
    <property type="protein sequence ID" value="MFC3834726.1"/>
    <property type="molecule type" value="Genomic_DNA"/>
</dbReference>
<feature type="signal peptide" evidence="1">
    <location>
        <begin position="1"/>
        <end position="19"/>
    </location>
</feature>
<dbReference type="PROSITE" id="PS51257">
    <property type="entry name" value="PROKAR_LIPOPROTEIN"/>
    <property type="match status" value="1"/>
</dbReference>
<keyword evidence="1" id="KW-0732">Signal</keyword>
<feature type="chain" id="PRO_5045573443" description="Lipoprotein" evidence="1">
    <location>
        <begin position="20"/>
        <end position="213"/>
    </location>
</feature>
<dbReference type="RefSeq" id="WP_295817630.1">
    <property type="nucleotide sequence ID" value="NZ_JBHRZG010000024.1"/>
</dbReference>
<dbReference type="Proteomes" id="UP001595803">
    <property type="component" value="Unassembled WGS sequence"/>
</dbReference>
<comment type="caution">
    <text evidence="2">The sequence shown here is derived from an EMBL/GenBank/DDBJ whole genome shotgun (WGS) entry which is preliminary data.</text>
</comment>
<reference evidence="3" key="1">
    <citation type="journal article" date="2019" name="Int. J. Syst. Evol. Microbiol.">
        <title>The Global Catalogue of Microorganisms (GCM) 10K type strain sequencing project: providing services to taxonomists for standard genome sequencing and annotation.</title>
        <authorList>
            <consortium name="The Broad Institute Genomics Platform"/>
            <consortium name="The Broad Institute Genome Sequencing Center for Infectious Disease"/>
            <person name="Wu L."/>
            <person name="Ma J."/>
        </authorList>
    </citation>
    <scope>NUCLEOTIDE SEQUENCE [LARGE SCALE GENOMIC DNA]</scope>
    <source>
        <strain evidence="3">CCTCC AB 2017081</strain>
    </source>
</reference>
<keyword evidence="3" id="KW-1185">Reference proteome</keyword>
<organism evidence="2 3">
    <name type="scientific">Deinococcus rufus</name>
    <dbReference type="NCBI Taxonomy" id="2136097"/>
    <lineage>
        <taxon>Bacteria</taxon>
        <taxon>Thermotogati</taxon>
        <taxon>Deinococcota</taxon>
        <taxon>Deinococci</taxon>
        <taxon>Deinococcales</taxon>
        <taxon>Deinococcaceae</taxon>
        <taxon>Deinococcus</taxon>
    </lineage>
</organism>
<evidence type="ECO:0000313" key="3">
    <source>
        <dbReference type="Proteomes" id="UP001595803"/>
    </source>
</evidence>
<name>A0ABV7ZBG0_9DEIO</name>
<accession>A0ABV7ZBG0</accession>
<sequence length="213" mass="22748">MKRLPVLVIPALTLLTLSACTPVARGTQADFPVEQPDALTPTTVLPGQTVFVTVPYGRAAIEDDTEYDRYFDAISFDYSGVRSSGDKVPDAYVNAPWFTLKSVDGPAGITVTLMKANIGRVVSQTKLNGSQVNVKYGERFRLHYKVSVAADYKAPVTDASSEAKAAALSKLSPELIASLKTVMGGLTPVKVTFADGTSTPKTAYLLVDTQPSK</sequence>
<evidence type="ECO:0008006" key="4">
    <source>
        <dbReference type="Google" id="ProtNLM"/>
    </source>
</evidence>
<proteinExistence type="predicted"/>
<gene>
    <name evidence="2" type="ORF">ACFOSB_17855</name>
</gene>
<evidence type="ECO:0000256" key="1">
    <source>
        <dbReference type="SAM" id="SignalP"/>
    </source>
</evidence>
<evidence type="ECO:0000313" key="2">
    <source>
        <dbReference type="EMBL" id="MFC3834726.1"/>
    </source>
</evidence>
<protein>
    <recommendedName>
        <fullName evidence="4">Lipoprotein</fullName>
    </recommendedName>
</protein>